<reference evidence="1" key="1">
    <citation type="submission" date="2014-09" db="EMBL/GenBank/DDBJ databases">
        <authorList>
            <person name="Magalhaes I.L.F."/>
            <person name="Oliveira U."/>
            <person name="Santos F.R."/>
            <person name="Vidigal T.H.D.A."/>
            <person name="Brescovit A.D."/>
            <person name="Santos A.J."/>
        </authorList>
    </citation>
    <scope>NUCLEOTIDE SEQUENCE</scope>
    <source>
        <tissue evidence="1">Shoot tissue taken approximately 20 cm above the soil surface</tissue>
    </source>
</reference>
<reference evidence="1" key="2">
    <citation type="journal article" date="2015" name="Data Brief">
        <title>Shoot transcriptome of the giant reed, Arundo donax.</title>
        <authorList>
            <person name="Barrero R.A."/>
            <person name="Guerrero F.D."/>
            <person name="Moolhuijzen P."/>
            <person name="Goolsby J.A."/>
            <person name="Tidwell J."/>
            <person name="Bellgard S.E."/>
            <person name="Bellgard M.I."/>
        </authorList>
    </citation>
    <scope>NUCLEOTIDE SEQUENCE</scope>
    <source>
        <tissue evidence="1">Shoot tissue taken approximately 20 cm above the soil surface</tissue>
    </source>
</reference>
<accession>A0A0A9FR33</accession>
<name>A0A0A9FR33_ARUDO</name>
<organism evidence="1">
    <name type="scientific">Arundo donax</name>
    <name type="common">Giant reed</name>
    <name type="synonym">Donax arundinaceus</name>
    <dbReference type="NCBI Taxonomy" id="35708"/>
    <lineage>
        <taxon>Eukaryota</taxon>
        <taxon>Viridiplantae</taxon>
        <taxon>Streptophyta</taxon>
        <taxon>Embryophyta</taxon>
        <taxon>Tracheophyta</taxon>
        <taxon>Spermatophyta</taxon>
        <taxon>Magnoliopsida</taxon>
        <taxon>Liliopsida</taxon>
        <taxon>Poales</taxon>
        <taxon>Poaceae</taxon>
        <taxon>PACMAD clade</taxon>
        <taxon>Arundinoideae</taxon>
        <taxon>Arundineae</taxon>
        <taxon>Arundo</taxon>
    </lineage>
</organism>
<sequence>MLSEINLNVGPKVIILGTNRSSRTEHIDKYSSS</sequence>
<dbReference type="EMBL" id="GBRH01182601">
    <property type="protein sequence ID" value="JAE15295.1"/>
    <property type="molecule type" value="Transcribed_RNA"/>
</dbReference>
<proteinExistence type="predicted"/>
<protein>
    <submittedName>
        <fullName evidence="1">Uncharacterized protein</fullName>
    </submittedName>
</protein>
<dbReference type="AlphaFoldDB" id="A0A0A9FR33"/>
<evidence type="ECO:0000313" key="1">
    <source>
        <dbReference type="EMBL" id="JAE15295.1"/>
    </source>
</evidence>